<protein>
    <recommendedName>
        <fullName evidence="4">DUF3373 domain-containing protein</fullName>
    </recommendedName>
</protein>
<dbReference type="AlphaFoldDB" id="A0A7M1B719"/>
<dbReference type="InterPro" id="IPR023614">
    <property type="entry name" value="Porin_dom_sf"/>
</dbReference>
<organism evidence="2 3">
    <name type="scientific">Sulfurimonas sediminis</name>
    <dbReference type="NCBI Taxonomy" id="2590020"/>
    <lineage>
        <taxon>Bacteria</taxon>
        <taxon>Pseudomonadati</taxon>
        <taxon>Campylobacterota</taxon>
        <taxon>Epsilonproteobacteria</taxon>
        <taxon>Campylobacterales</taxon>
        <taxon>Sulfurimonadaceae</taxon>
        <taxon>Sulfurimonas</taxon>
    </lineage>
</organism>
<proteinExistence type="predicted"/>
<evidence type="ECO:0000313" key="3">
    <source>
        <dbReference type="Proteomes" id="UP000593719"/>
    </source>
</evidence>
<evidence type="ECO:0000313" key="2">
    <source>
        <dbReference type="EMBL" id="QOP44568.1"/>
    </source>
</evidence>
<evidence type="ECO:0008006" key="4">
    <source>
        <dbReference type="Google" id="ProtNLM"/>
    </source>
</evidence>
<keyword evidence="1" id="KW-0732">Signal</keyword>
<dbReference type="RefSeq" id="WP_193150695.1">
    <property type="nucleotide sequence ID" value="NZ_CP041235.1"/>
</dbReference>
<feature type="signal peptide" evidence="1">
    <location>
        <begin position="1"/>
        <end position="20"/>
    </location>
</feature>
<accession>A0A7M1B719</accession>
<dbReference type="KEGG" id="ssei:FJR45_11705"/>
<name>A0A7M1B719_9BACT</name>
<keyword evidence="3" id="KW-1185">Reference proteome</keyword>
<evidence type="ECO:0000256" key="1">
    <source>
        <dbReference type="SAM" id="SignalP"/>
    </source>
</evidence>
<feature type="chain" id="PRO_5032355365" description="DUF3373 domain-containing protein" evidence="1">
    <location>
        <begin position="21"/>
        <end position="500"/>
    </location>
</feature>
<sequence length="500" mass="53492">MKIITMSTIATLMLSSGVYAIDVTSDNPSDIYSIPSGEPTKKFKIAEHKMKAVGHIKLWYQTLDHGGVDGEAGWFVRQAGNNAQMNDWASISAHLKVVGDVSSSFSYGAAVQGATSFGLNSYIVGSEAVVNPDFNGDTIDTGADGIPFWFSEMYGIYTKGNTKVKLGRIELDTPLVYTEKWNAVSNTFEAMTVTNKDIANTELIGMWIAKGNGATNNFMEAPQVFGVEKTYNGFMQYDYNGTSISKAGMLVAGVKNKSIVNMPLQAWYYLAPDSVQAFWLQVDVKRKKLGFLNKPSLQVIGAGNGTTGALKDAITADTFGNGQTKTDTTYAVAAKAVANIGKLAVYGAASKTTEGNLPVANFATNYKKTKLPTASVFNDGMVAAQPGTTAFKIGGSLKVGDVSSVALSYGNYTVGSNTGYLQPNAFSGGPSSMGYIANALGKDIDLNELDLVYSTRYENIKMKAIYVYVDQTYVPGSNNIAGSYGDADNHILRLIASLEF</sequence>
<reference evidence="2 3" key="1">
    <citation type="submission" date="2019-06" db="EMBL/GenBank/DDBJ databases">
        <title>Sulfurimonas gotlandica sp. nov., a chemoautotrophic and psychrotolerant epsilonproteobacterium isolated from a pelagic redoxcline, and an emended description of the genus Sulfurimonas.</title>
        <authorList>
            <person name="Wang S."/>
            <person name="Jiang L."/>
            <person name="Shao Z."/>
        </authorList>
    </citation>
    <scope>NUCLEOTIDE SEQUENCE [LARGE SCALE GENOMIC DNA]</scope>
    <source>
        <strain evidence="2 3">S2-6</strain>
    </source>
</reference>
<dbReference type="Gene3D" id="2.40.160.10">
    <property type="entry name" value="Porin"/>
    <property type="match status" value="1"/>
</dbReference>
<dbReference type="EMBL" id="CP041235">
    <property type="protein sequence ID" value="QOP44568.1"/>
    <property type="molecule type" value="Genomic_DNA"/>
</dbReference>
<gene>
    <name evidence="2" type="ORF">FJR45_11705</name>
</gene>
<dbReference type="Proteomes" id="UP000593719">
    <property type="component" value="Chromosome"/>
</dbReference>